<dbReference type="SMART" id="SM00062">
    <property type="entry name" value="PBPb"/>
    <property type="match status" value="1"/>
</dbReference>
<dbReference type="InterPro" id="IPR015168">
    <property type="entry name" value="SsuA/THI5"/>
</dbReference>
<dbReference type="NCBIfam" id="TIGR01728">
    <property type="entry name" value="SsuA_fam"/>
    <property type="match status" value="1"/>
</dbReference>
<evidence type="ECO:0000256" key="4">
    <source>
        <dbReference type="ARBA" id="ARBA00022729"/>
    </source>
</evidence>
<organism evidence="7 8">
    <name type="scientific">Sporolactobacillus nakayamae</name>
    <dbReference type="NCBI Taxonomy" id="269670"/>
    <lineage>
        <taxon>Bacteria</taxon>
        <taxon>Bacillati</taxon>
        <taxon>Bacillota</taxon>
        <taxon>Bacilli</taxon>
        <taxon>Bacillales</taxon>
        <taxon>Sporolactobacillaceae</taxon>
        <taxon>Sporolactobacillus</taxon>
    </lineage>
</organism>
<evidence type="ECO:0000256" key="1">
    <source>
        <dbReference type="ARBA" id="ARBA00004418"/>
    </source>
</evidence>
<dbReference type="GO" id="GO:0042597">
    <property type="term" value="C:periplasmic space"/>
    <property type="evidence" value="ECO:0007669"/>
    <property type="project" value="UniProtKB-SubCell"/>
</dbReference>
<evidence type="ECO:0000256" key="2">
    <source>
        <dbReference type="ARBA" id="ARBA00010742"/>
    </source>
</evidence>
<evidence type="ECO:0000256" key="5">
    <source>
        <dbReference type="SAM" id="SignalP"/>
    </source>
</evidence>
<dbReference type="AlphaFoldDB" id="A0A1I2TZR1"/>
<keyword evidence="4 5" id="KW-0732">Signal</keyword>
<dbReference type="CDD" id="cd13563">
    <property type="entry name" value="PBP2_SsuA_like_6"/>
    <property type="match status" value="1"/>
</dbReference>
<dbReference type="Gene3D" id="3.40.190.10">
    <property type="entry name" value="Periplasmic binding protein-like II"/>
    <property type="match status" value="2"/>
</dbReference>
<dbReference type="Proteomes" id="UP000198752">
    <property type="component" value="Unassembled WGS sequence"/>
</dbReference>
<feature type="chain" id="PRO_5039376201" evidence="5">
    <location>
        <begin position="21"/>
        <end position="339"/>
    </location>
</feature>
<dbReference type="PANTHER" id="PTHR30024">
    <property type="entry name" value="ALIPHATIC SULFONATES-BINDING PROTEIN-RELATED"/>
    <property type="match status" value="1"/>
</dbReference>
<keyword evidence="3" id="KW-0813">Transport</keyword>
<comment type="similarity">
    <text evidence="2">Belongs to the bacterial solute-binding protein SsuA/TauA family.</text>
</comment>
<dbReference type="STRING" id="269670.SAMN02982927_02484"/>
<dbReference type="SUPFAM" id="SSF53850">
    <property type="entry name" value="Periplasmic binding protein-like II"/>
    <property type="match status" value="1"/>
</dbReference>
<evidence type="ECO:0000259" key="6">
    <source>
        <dbReference type="SMART" id="SM00062"/>
    </source>
</evidence>
<comment type="subcellular location">
    <subcellularLocation>
        <location evidence="1">Periplasm</location>
    </subcellularLocation>
</comment>
<dbReference type="PROSITE" id="PS51257">
    <property type="entry name" value="PROKAR_LIPOPROTEIN"/>
    <property type="match status" value="1"/>
</dbReference>
<sequence length="339" mass="36637">MKKIVVLILVGLLSASLLLAGCSSSSKSGNSDSKSSKNQFKGTVKLGISSWIGFAPMYLAEEKGFFEKNGVKVKLQTIQSASDRRTAMAANRIQGFFTTVDTHVMTAAANIPVYQVLALDTSSGGDGLVAKKDIKSFADLKGKKVAIDTSGGASYFWFMYMLDQNNMTMDDVQIVNMSAGDAGAAFVGGKVDAAVTWQPWLTKAEKTSFGHVLLSSDKTPGLIVDSLGLRKDFVDENPKLVQGIVNAWYDALDYAKENPDEADKIMAKSMGQTVKDFKATEPDVTFYDKAGNSKYFGTKSDPGLIYDVTDKAATFWKKVKLISKQPKATDLINGDFVGK</sequence>
<feature type="signal peptide" evidence="5">
    <location>
        <begin position="1"/>
        <end position="20"/>
    </location>
</feature>
<accession>A0A1I2TZR1</accession>
<keyword evidence="8" id="KW-1185">Reference proteome</keyword>
<protein>
    <submittedName>
        <fullName evidence="7">NitT/TauT family transport system substrate-binding protein</fullName>
    </submittedName>
</protein>
<dbReference type="PANTHER" id="PTHR30024:SF47">
    <property type="entry name" value="TAURINE-BINDING PERIPLASMIC PROTEIN"/>
    <property type="match status" value="1"/>
</dbReference>
<dbReference type="Pfam" id="PF09084">
    <property type="entry name" value="NMT1"/>
    <property type="match status" value="1"/>
</dbReference>
<dbReference type="GO" id="GO:0016020">
    <property type="term" value="C:membrane"/>
    <property type="evidence" value="ECO:0007669"/>
    <property type="project" value="InterPro"/>
</dbReference>
<dbReference type="InterPro" id="IPR001638">
    <property type="entry name" value="Solute-binding_3/MltF_N"/>
</dbReference>
<dbReference type="InterPro" id="IPR010067">
    <property type="entry name" value="ABC_SsuA_sub-bd"/>
</dbReference>
<evidence type="ECO:0000313" key="7">
    <source>
        <dbReference type="EMBL" id="SFG70183.1"/>
    </source>
</evidence>
<gene>
    <name evidence="7" type="ORF">SAMN02982927_02484</name>
</gene>
<dbReference type="RefSeq" id="WP_093673422.1">
    <property type="nucleotide sequence ID" value="NZ_FOOY01000018.1"/>
</dbReference>
<name>A0A1I2TZR1_9BACL</name>
<dbReference type="EMBL" id="FOOY01000018">
    <property type="protein sequence ID" value="SFG70183.1"/>
    <property type="molecule type" value="Genomic_DNA"/>
</dbReference>
<evidence type="ECO:0000313" key="8">
    <source>
        <dbReference type="Proteomes" id="UP000198752"/>
    </source>
</evidence>
<dbReference type="OrthoDB" id="9815602at2"/>
<dbReference type="GO" id="GO:0042626">
    <property type="term" value="F:ATPase-coupled transmembrane transporter activity"/>
    <property type="evidence" value="ECO:0007669"/>
    <property type="project" value="InterPro"/>
</dbReference>
<reference evidence="8" key="1">
    <citation type="submission" date="2016-10" db="EMBL/GenBank/DDBJ databases">
        <authorList>
            <person name="Varghese N."/>
            <person name="Submissions S."/>
        </authorList>
    </citation>
    <scope>NUCLEOTIDE SEQUENCE [LARGE SCALE GENOMIC DNA]</scope>
    <source>
        <strain evidence="8">ATCC 700379</strain>
    </source>
</reference>
<proteinExistence type="inferred from homology"/>
<feature type="domain" description="Solute-binding protein family 3/N-terminal" evidence="6">
    <location>
        <begin position="45"/>
        <end position="258"/>
    </location>
</feature>
<evidence type="ECO:0000256" key="3">
    <source>
        <dbReference type="ARBA" id="ARBA00022448"/>
    </source>
</evidence>